<reference evidence="3" key="1">
    <citation type="submission" date="2014-03" db="EMBL/GenBank/DDBJ databases">
        <authorList>
            <person name="Urmite Genomes U."/>
        </authorList>
    </citation>
    <scope>NUCLEOTIDE SEQUENCE [LARGE SCALE GENOMIC DNA]</scope>
    <source>
        <strain evidence="3">HD-03</strain>
    </source>
</reference>
<organism evidence="2 3">
    <name type="scientific">Halobacillus karajensis</name>
    <dbReference type="NCBI Taxonomy" id="195088"/>
    <lineage>
        <taxon>Bacteria</taxon>
        <taxon>Bacillati</taxon>
        <taxon>Bacillota</taxon>
        <taxon>Bacilli</taxon>
        <taxon>Bacillales</taxon>
        <taxon>Bacillaceae</taxon>
        <taxon>Halobacillus</taxon>
    </lineage>
</organism>
<comment type="caution">
    <text evidence="2">The sequence shown here is derived from an EMBL/GenBank/DDBJ whole genome shotgun (WGS) entry which is preliminary data.</text>
</comment>
<keyword evidence="3" id="KW-1185">Reference proteome</keyword>
<reference evidence="2 3" key="2">
    <citation type="submission" date="2014-05" db="EMBL/GenBank/DDBJ databases">
        <title>Draft genome sequence of Halobacillus karajensis HK-03.</title>
        <authorList>
            <person name="Khelaifia S."/>
            <person name="Croce O."/>
            <person name="Lagier J.C."/>
            <person name="Raoult D."/>
        </authorList>
    </citation>
    <scope>NUCLEOTIDE SEQUENCE [LARGE SCALE GENOMIC DNA]</scope>
    <source>
        <strain evidence="2 3">HD-03</strain>
    </source>
</reference>
<proteinExistence type="predicted"/>
<dbReference type="Pfam" id="PF13702">
    <property type="entry name" value="Lysozyme_like"/>
    <property type="match status" value="1"/>
</dbReference>
<dbReference type="AlphaFoldDB" id="A0A024P7U8"/>
<evidence type="ECO:0000259" key="1">
    <source>
        <dbReference type="Pfam" id="PF13702"/>
    </source>
</evidence>
<gene>
    <name evidence="2" type="ORF">BN983_03327</name>
</gene>
<evidence type="ECO:0000313" key="3">
    <source>
        <dbReference type="Proteomes" id="UP000028868"/>
    </source>
</evidence>
<accession>A0A024P7U8</accession>
<dbReference type="EMBL" id="CCDI010000004">
    <property type="protein sequence ID" value="CDQ25025.1"/>
    <property type="molecule type" value="Genomic_DNA"/>
</dbReference>
<dbReference type="CDD" id="cd16891">
    <property type="entry name" value="CwlT-like"/>
    <property type="match status" value="1"/>
</dbReference>
<protein>
    <recommendedName>
        <fullName evidence="1">CwlT-like lysozyme domain-containing protein</fullName>
    </recommendedName>
</protein>
<feature type="domain" description="CwlT-like lysozyme" evidence="1">
    <location>
        <begin position="53"/>
        <end position="141"/>
    </location>
</feature>
<name>A0A024P7U8_9BACI</name>
<dbReference type="InterPro" id="IPR023346">
    <property type="entry name" value="Lysozyme-like_dom_sf"/>
</dbReference>
<dbReference type="Gene3D" id="1.10.530.10">
    <property type="match status" value="1"/>
</dbReference>
<sequence length="145" mass="15760">MTKKNKRKKKTHGGAFLLPVFLLILVYVSMKSQLGDGMMSSLTEGDEGPDLSPQVLQYEDEVAMYAEQEGIGEYTDILLALMMQESGGRGKDPMQASESLCGSVGCIDDPEHSIKQGVAYFAGTLEQADGDVKLALQSYNCVKRS</sequence>
<dbReference type="Proteomes" id="UP000028868">
    <property type="component" value="Unassembled WGS sequence"/>
</dbReference>
<dbReference type="RefSeq" id="WP_051744214.1">
    <property type="nucleotide sequence ID" value="NZ_CCDH010000003.1"/>
</dbReference>
<dbReference type="InterPro" id="IPR047194">
    <property type="entry name" value="CwlT-like_lysozyme"/>
</dbReference>
<dbReference type="SUPFAM" id="SSF53955">
    <property type="entry name" value="Lysozyme-like"/>
    <property type="match status" value="1"/>
</dbReference>
<evidence type="ECO:0000313" key="2">
    <source>
        <dbReference type="EMBL" id="CDQ25025.1"/>
    </source>
</evidence>